<organism evidence="1 2">
    <name type="scientific">Thalictrum thalictroides</name>
    <name type="common">Rue-anemone</name>
    <name type="synonym">Anemone thalictroides</name>
    <dbReference type="NCBI Taxonomy" id="46969"/>
    <lineage>
        <taxon>Eukaryota</taxon>
        <taxon>Viridiplantae</taxon>
        <taxon>Streptophyta</taxon>
        <taxon>Embryophyta</taxon>
        <taxon>Tracheophyta</taxon>
        <taxon>Spermatophyta</taxon>
        <taxon>Magnoliopsida</taxon>
        <taxon>Ranunculales</taxon>
        <taxon>Ranunculaceae</taxon>
        <taxon>Thalictroideae</taxon>
        <taxon>Thalictrum</taxon>
    </lineage>
</organism>
<gene>
    <name evidence="1" type="ORF">FRX31_032868</name>
</gene>
<keyword evidence="2" id="KW-1185">Reference proteome</keyword>
<reference evidence="1 2" key="1">
    <citation type="submission" date="2020-06" db="EMBL/GenBank/DDBJ databases">
        <title>Transcriptomic and genomic resources for Thalictrum thalictroides and T. hernandezii: Facilitating candidate gene discovery in an emerging model plant lineage.</title>
        <authorList>
            <person name="Arias T."/>
            <person name="Riano-Pachon D.M."/>
            <person name="Di Stilio V.S."/>
        </authorList>
    </citation>
    <scope>NUCLEOTIDE SEQUENCE [LARGE SCALE GENOMIC DNA]</scope>
    <source>
        <strain evidence="2">cv. WT478/WT964</strain>
        <tissue evidence="1">Leaves</tissue>
    </source>
</reference>
<sequence>MEESGVPPDEGRELEILWETKLAMLRGEMVDWEGRIRRRGDNGNKMACGNKISLVKDDSIQRSVLHPFNKTGCLLVCKSNLAMSN</sequence>
<evidence type="ECO:0000313" key="2">
    <source>
        <dbReference type="Proteomes" id="UP000554482"/>
    </source>
</evidence>
<name>A0A7J6UZU4_THATH</name>
<comment type="caution">
    <text evidence="1">The sequence shown here is derived from an EMBL/GenBank/DDBJ whole genome shotgun (WGS) entry which is preliminary data.</text>
</comment>
<accession>A0A7J6UZU4</accession>
<evidence type="ECO:0000313" key="1">
    <source>
        <dbReference type="EMBL" id="KAF5177545.1"/>
    </source>
</evidence>
<proteinExistence type="predicted"/>
<dbReference type="Proteomes" id="UP000554482">
    <property type="component" value="Unassembled WGS sequence"/>
</dbReference>
<protein>
    <submittedName>
        <fullName evidence="1">Uncharacterized protein</fullName>
    </submittedName>
</protein>
<dbReference type="AlphaFoldDB" id="A0A7J6UZU4"/>
<dbReference type="EMBL" id="JABWDY010041261">
    <property type="protein sequence ID" value="KAF5177545.1"/>
    <property type="molecule type" value="Genomic_DNA"/>
</dbReference>